<dbReference type="PANTHER" id="PTHR37512">
    <property type="entry name" value="TRIFUNCTIONAL NAD BIOSYNTHESIS/REGULATOR PROTEIN NADR"/>
    <property type="match status" value="1"/>
</dbReference>
<protein>
    <submittedName>
        <fullName evidence="2">Transcriptional regulator NadR</fullName>
    </submittedName>
</protein>
<dbReference type="RefSeq" id="WP_203749798.1">
    <property type="nucleotide sequence ID" value="NZ_BONK01000003.1"/>
</dbReference>
<dbReference type="SUPFAM" id="SSF52540">
    <property type="entry name" value="P-loop containing nucleoside triphosphate hydrolases"/>
    <property type="match status" value="1"/>
</dbReference>
<proteinExistence type="predicted"/>
<dbReference type="EMBL" id="BONK01000003">
    <property type="protein sequence ID" value="GIG20430.1"/>
    <property type="molecule type" value="Genomic_DNA"/>
</dbReference>
<reference evidence="2" key="1">
    <citation type="submission" date="2021-01" db="EMBL/GenBank/DDBJ databases">
        <title>Whole genome shotgun sequence of Cellulomonas chitinilytica NBRC 110799.</title>
        <authorList>
            <person name="Komaki H."/>
            <person name="Tamura T."/>
        </authorList>
    </citation>
    <scope>NUCLEOTIDE SEQUENCE</scope>
    <source>
        <strain evidence="2">NBRC 110799</strain>
    </source>
</reference>
<dbReference type="PANTHER" id="PTHR37512:SF1">
    <property type="entry name" value="NADR_TTD14 AAA DOMAIN-CONTAINING PROTEIN"/>
    <property type="match status" value="1"/>
</dbReference>
<accession>A0A919P1C2</accession>
<dbReference type="Gene3D" id="3.40.50.620">
    <property type="entry name" value="HUPs"/>
    <property type="match status" value="1"/>
</dbReference>
<name>A0A919P1C2_9CELL</name>
<dbReference type="InterPro" id="IPR052735">
    <property type="entry name" value="NAD_biosynth-regulator"/>
</dbReference>
<evidence type="ECO:0000313" key="3">
    <source>
        <dbReference type="Proteomes" id="UP000632740"/>
    </source>
</evidence>
<dbReference type="InterPro" id="IPR014729">
    <property type="entry name" value="Rossmann-like_a/b/a_fold"/>
</dbReference>
<dbReference type="Proteomes" id="UP000632740">
    <property type="component" value="Unassembled WGS sequence"/>
</dbReference>
<comment type="caution">
    <text evidence="2">The sequence shown here is derived from an EMBL/GenBank/DDBJ whole genome shotgun (WGS) entry which is preliminary data.</text>
</comment>
<gene>
    <name evidence="2" type="primary">nadR</name>
    <name evidence="2" type="ORF">Cch01nite_11540</name>
</gene>
<dbReference type="InterPro" id="IPR038727">
    <property type="entry name" value="NadR/Ttd14_AAA_dom"/>
</dbReference>
<dbReference type="AlphaFoldDB" id="A0A919P1C2"/>
<dbReference type="InterPro" id="IPR027417">
    <property type="entry name" value="P-loop_NTPase"/>
</dbReference>
<dbReference type="Pfam" id="PF13521">
    <property type="entry name" value="AAA_28"/>
    <property type="match status" value="1"/>
</dbReference>
<organism evidence="2 3">
    <name type="scientific">Cellulomonas chitinilytica</name>
    <dbReference type="NCBI Taxonomy" id="398759"/>
    <lineage>
        <taxon>Bacteria</taxon>
        <taxon>Bacillati</taxon>
        <taxon>Actinomycetota</taxon>
        <taxon>Actinomycetes</taxon>
        <taxon>Micrococcales</taxon>
        <taxon>Cellulomonadaceae</taxon>
        <taxon>Cellulomonas</taxon>
    </lineage>
</organism>
<evidence type="ECO:0000259" key="1">
    <source>
        <dbReference type="Pfam" id="PF13521"/>
    </source>
</evidence>
<sequence length="359" mass="39881">MSERAWVLMTALPPTTGHEDLIRFATRCARTVQLVLCTQPSEPLAHERDAALRAFAARAEFGGAIRVHRVHQELPQEPADAPDFWDLWSGMLRDLGARPGDLVVASEPYGAELASAIDGRFLPYDPDRTINPVKATRVREKPIESFAHLLAEFQPFLRKRVTLFGAESVGKTTMTNRLDELGLAAGFPEWARPYLELDVVGHEVTAEKMRAIWQGQLAQQLAAEAIATRRGRAFVAQDTDLFSTVGYWLLKGAEFGEPDVPPALWADAARNASDLYIVLGQDAVPFAADPLRYGGDRRESDDAFWTDLCESAGLHWVLVDEADPASREERVVAELRGLFGDPLAYQRRGAEYRTAGRDR</sequence>
<feature type="domain" description="NadR/Ttd14 AAA" evidence="1">
    <location>
        <begin position="160"/>
        <end position="326"/>
    </location>
</feature>
<evidence type="ECO:0000313" key="2">
    <source>
        <dbReference type="EMBL" id="GIG20430.1"/>
    </source>
</evidence>
<keyword evidence="3" id="KW-1185">Reference proteome</keyword>
<dbReference type="Gene3D" id="3.40.50.300">
    <property type="entry name" value="P-loop containing nucleotide triphosphate hydrolases"/>
    <property type="match status" value="1"/>
</dbReference>